<proteinExistence type="predicted"/>
<evidence type="ECO:0000313" key="3">
    <source>
        <dbReference type="Proteomes" id="UP000244180"/>
    </source>
</evidence>
<evidence type="ECO:0000313" key="2">
    <source>
        <dbReference type="EMBL" id="PTQ51900.1"/>
    </source>
</evidence>
<keyword evidence="1" id="KW-0472">Membrane</keyword>
<organism evidence="2 3">
    <name type="scientific">Hydrogenibacillus schlegelii</name>
    <name type="common">Bacillus schlegelii</name>
    <dbReference type="NCBI Taxonomy" id="1484"/>
    <lineage>
        <taxon>Bacteria</taxon>
        <taxon>Bacillati</taxon>
        <taxon>Bacillota</taxon>
        <taxon>Bacilli</taxon>
        <taxon>Bacillales</taxon>
        <taxon>Bacillales Family X. Incertae Sedis</taxon>
        <taxon>Hydrogenibacillus</taxon>
    </lineage>
</organism>
<name>A0A2T5G6T7_HYDSH</name>
<accession>A0A2T5G6T7</accession>
<sequence length="139" mass="15843">MEVIRLVIGIFLYGLAATLIIGGTIEVFKGTFRLFGSLMDRIAPRLARLHTRTARPMFVFFPEPRIRLLDEFGNRVLWIGMGMRPNPKEAYLVVLHEGFAYLMDVNGKYYEPAADLVPYLNYARQTFGAGTRENAGVRR</sequence>
<feature type="transmembrane region" description="Helical" evidence="1">
    <location>
        <begin position="6"/>
        <end position="28"/>
    </location>
</feature>
<dbReference type="Proteomes" id="UP000244180">
    <property type="component" value="Unassembled WGS sequence"/>
</dbReference>
<comment type="caution">
    <text evidence="2">The sequence shown here is derived from an EMBL/GenBank/DDBJ whole genome shotgun (WGS) entry which is preliminary data.</text>
</comment>
<dbReference type="EMBL" id="PEBV01000033">
    <property type="protein sequence ID" value="PTQ51900.1"/>
    <property type="molecule type" value="Genomic_DNA"/>
</dbReference>
<evidence type="ECO:0000256" key="1">
    <source>
        <dbReference type="SAM" id="Phobius"/>
    </source>
</evidence>
<dbReference type="RefSeq" id="WP_273000524.1">
    <property type="nucleotide sequence ID" value="NZ_PEBV01000033.1"/>
</dbReference>
<keyword evidence="1" id="KW-1133">Transmembrane helix</keyword>
<dbReference type="AlphaFoldDB" id="A0A2T5G6T7"/>
<reference evidence="2 3" key="1">
    <citation type="submission" date="2017-08" db="EMBL/GenBank/DDBJ databases">
        <title>Burning lignite coal seam in the remote Altai Mountains harbors a hydrogen-driven thermophilic microbial community.</title>
        <authorList>
            <person name="Kadnikov V.V."/>
            <person name="Mardanov A.V."/>
            <person name="Ivasenko D."/>
            <person name="Beletsky A.V."/>
            <person name="Karnachuk O.V."/>
            <person name="Ravin N.V."/>
        </authorList>
    </citation>
    <scope>NUCLEOTIDE SEQUENCE [LARGE SCALE GENOMIC DNA]</scope>
    <source>
        <strain evidence="2">AL33</strain>
    </source>
</reference>
<keyword evidence="1" id="KW-0812">Transmembrane</keyword>
<gene>
    <name evidence="2" type="ORF">HSCHL_0976</name>
</gene>
<protein>
    <submittedName>
        <fullName evidence="2">Uncharacterized protein</fullName>
    </submittedName>
</protein>